<dbReference type="InterPro" id="IPR006076">
    <property type="entry name" value="FAD-dep_OxRdtase"/>
</dbReference>
<dbReference type="InterPro" id="IPR006181">
    <property type="entry name" value="D-amino_acid_oxidase_CS"/>
</dbReference>
<organism evidence="8 9">
    <name type="scientific">Owenia fusiformis</name>
    <name type="common">Polychaete worm</name>
    <dbReference type="NCBI Taxonomy" id="6347"/>
    <lineage>
        <taxon>Eukaryota</taxon>
        <taxon>Metazoa</taxon>
        <taxon>Spiralia</taxon>
        <taxon>Lophotrochozoa</taxon>
        <taxon>Annelida</taxon>
        <taxon>Polychaeta</taxon>
        <taxon>Sedentaria</taxon>
        <taxon>Canalipalpata</taxon>
        <taxon>Sabellida</taxon>
        <taxon>Oweniida</taxon>
        <taxon>Oweniidae</taxon>
        <taxon>Owenia</taxon>
    </lineage>
</organism>
<keyword evidence="6" id="KW-0560">Oxidoreductase</keyword>
<comment type="subcellular location">
    <subcellularLocation>
        <location evidence="2">Peroxisome matrix</location>
    </subcellularLocation>
</comment>
<dbReference type="Gene3D" id="3.30.9.10">
    <property type="entry name" value="D-Amino Acid Oxidase, subunit A, domain 2"/>
    <property type="match status" value="1"/>
</dbReference>
<comment type="cofactor">
    <cofactor evidence="1">
        <name>FAD</name>
        <dbReference type="ChEBI" id="CHEBI:57692"/>
    </cofactor>
</comment>
<dbReference type="EMBL" id="CAIIXF020000010">
    <property type="protein sequence ID" value="CAH1796892.1"/>
    <property type="molecule type" value="Genomic_DNA"/>
</dbReference>
<sequence length="152" mass="16862">MGSRELVGDARMYPIRGQVFRVKAPWVKHFYYDTQNVAYVIPGADNVTLGGTMLVDDEDTVVRVETRDEILKNCCTLVPSLAKAEFQWDWVGQRPARPTPRIEAQIERINGKAQKVVHNYGHGAAGITLSWGSAVHATNLLKALLNSTTAKL</sequence>
<dbReference type="PANTHER" id="PTHR11530">
    <property type="entry name" value="D-AMINO ACID OXIDASE"/>
    <property type="match status" value="1"/>
</dbReference>
<dbReference type="PROSITE" id="PS00677">
    <property type="entry name" value="DAO"/>
    <property type="match status" value="1"/>
</dbReference>
<dbReference type="Pfam" id="PF01266">
    <property type="entry name" value="DAO"/>
    <property type="match status" value="1"/>
</dbReference>
<evidence type="ECO:0000256" key="4">
    <source>
        <dbReference type="ARBA" id="ARBA00022630"/>
    </source>
</evidence>
<evidence type="ECO:0000259" key="7">
    <source>
        <dbReference type="Pfam" id="PF01266"/>
    </source>
</evidence>
<comment type="caution">
    <text evidence="8">The sequence shown here is derived from an EMBL/GenBank/DDBJ whole genome shotgun (WGS) entry which is preliminary data.</text>
</comment>
<dbReference type="GO" id="GO:0019478">
    <property type="term" value="P:D-amino acid catabolic process"/>
    <property type="evidence" value="ECO:0007669"/>
    <property type="project" value="TreeGrafter"/>
</dbReference>
<evidence type="ECO:0000313" key="8">
    <source>
        <dbReference type="EMBL" id="CAH1796892.1"/>
    </source>
</evidence>
<dbReference type="InterPro" id="IPR023209">
    <property type="entry name" value="DAO"/>
</dbReference>
<evidence type="ECO:0000256" key="3">
    <source>
        <dbReference type="ARBA" id="ARBA00006730"/>
    </source>
</evidence>
<proteinExistence type="inferred from homology"/>
<evidence type="ECO:0000313" key="9">
    <source>
        <dbReference type="Proteomes" id="UP000749559"/>
    </source>
</evidence>
<evidence type="ECO:0000256" key="2">
    <source>
        <dbReference type="ARBA" id="ARBA00004253"/>
    </source>
</evidence>
<accession>A0A8S4PUN7</accession>
<dbReference type="PANTHER" id="PTHR11530:SF11">
    <property type="entry name" value="D-ASPARTATE OXIDASE"/>
    <property type="match status" value="1"/>
</dbReference>
<dbReference type="AlphaFoldDB" id="A0A8S4PUN7"/>
<dbReference type="SUPFAM" id="SSF54373">
    <property type="entry name" value="FAD-linked reductases, C-terminal domain"/>
    <property type="match status" value="1"/>
</dbReference>
<name>A0A8S4PUN7_OWEFU</name>
<feature type="domain" description="FAD dependent oxidoreductase" evidence="7">
    <location>
        <begin position="9"/>
        <end position="139"/>
    </location>
</feature>
<dbReference type="Proteomes" id="UP000749559">
    <property type="component" value="Unassembled WGS sequence"/>
</dbReference>
<gene>
    <name evidence="8" type="ORF">OFUS_LOCUS21255</name>
</gene>
<evidence type="ECO:0000256" key="6">
    <source>
        <dbReference type="ARBA" id="ARBA00023002"/>
    </source>
</evidence>
<reference evidence="8" key="1">
    <citation type="submission" date="2022-03" db="EMBL/GenBank/DDBJ databases">
        <authorList>
            <person name="Martin C."/>
        </authorList>
    </citation>
    <scope>NUCLEOTIDE SEQUENCE</scope>
</reference>
<evidence type="ECO:0000256" key="5">
    <source>
        <dbReference type="ARBA" id="ARBA00022827"/>
    </source>
</evidence>
<keyword evidence="4" id="KW-0285">Flavoprotein</keyword>
<dbReference type="GO" id="GO:0003884">
    <property type="term" value="F:D-amino-acid oxidase activity"/>
    <property type="evidence" value="ECO:0007669"/>
    <property type="project" value="InterPro"/>
</dbReference>
<keyword evidence="9" id="KW-1185">Reference proteome</keyword>
<dbReference type="GO" id="GO:0071949">
    <property type="term" value="F:FAD binding"/>
    <property type="evidence" value="ECO:0007669"/>
    <property type="project" value="InterPro"/>
</dbReference>
<protein>
    <recommendedName>
        <fullName evidence="7">FAD dependent oxidoreductase domain-containing protein</fullName>
    </recommendedName>
</protein>
<dbReference type="GO" id="GO:0005782">
    <property type="term" value="C:peroxisomal matrix"/>
    <property type="evidence" value="ECO:0007669"/>
    <property type="project" value="UniProtKB-SubCell"/>
</dbReference>
<comment type="similarity">
    <text evidence="3">Belongs to the DAMOX/DASOX family.</text>
</comment>
<keyword evidence="5" id="KW-0274">FAD</keyword>
<dbReference type="OrthoDB" id="2015447at2759"/>
<evidence type="ECO:0000256" key="1">
    <source>
        <dbReference type="ARBA" id="ARBA00001974"/>
    </source>
</evidence>